<dbReference type="GO" id="GO:0005524">
    <property type="term" value="F:ATP binding"/>
    <property type="evidence" value="ECO:0007669"/>
    <property type="project" value="UniProtKB-KW"/>
</dbReference>
<dbReference type="GO" id="GO:0043531">
    <property type="term" value="F:ADP binding"/>
    <property type="evidence" value="ECO:0007669"/>
    <property type="project" value="InterPro"/>
</dbReference>
<feature type="domain" description="NB-ARC" evidence="5">
    <location>
        <begin position="5"/>
        <end position="166"/>
    </location>
</feature>
<dbReference type="Proteomes" id="UP000009183">
    <property type="component" value="Chromosome 14"/>
</dbReference>
<evidence type="ECO:0000313" key="7">
    <source>
        <dbReference type="EMBL" id="CCB47619.1"/>
    </source>
</evidence>
<evidence type="ECO:0000256" key="3">
    <source>
        <dbReference type="ARBA" id="ARBA00022821"/>
    </source>
</evidence>
<keyword evidence="4" id="KW-0067">ATP-binding</keyword>
<dbReference type="PANTHER" id="PTHR33463:SF198">
    <property type="entry name" value="RPP4C3"/>
    <property type="match status" value="1"/>
</dbReference>
<dbReference type="Gene3D" id="3.80.10.10">
    <property type="entry name" value="Ribonuclease Inhibitor"/>
    <property type="match status" value="1"/>
</dbReference>
<protein>
    <submittedName>
        <fullName evidence="7">Uncharacterized protein</fullName>
    </submittedName>
</protein>
<evidence type="ECO:0000256" key="2">
    <source>
        <dbReference type="ARBA" id="ARBA00022741"/>
    </source>
</evidence>
<dbReference type="InterPro" id="IPR002182">
    <property type="entry name" value="NB-ARC"/>
</dbReference>
<dbReference type="PANTHER" id="PTHR33463">
    <property type="entry name" value="NB-ARC DOMAIN-CONTAINING PROTEIN-RELATED"/>
    <property type="match status" value="1"/>
</dbReference>
<dbReference type="InterPro" id="IPR057135">
    <property type="entry name" value="At4g27190-like_LRR"/>
</dbReference>
<dbReference type="eggNOG" id="KOG4658">
    <property type="taxonomic scope" value="Eukaryota"/>
</dbReference>
<dbReference type="EMBL" id="FN595241">
    <property type="protein sequence ID" value="CCB47619.1"/>
    <property type="molecule type" value="Genomic_DNA"/>
</dbReference>
<keyword evidence="2" id="KW-0547">Nucleotide-binding</keyword>
<comment type="similarity">
    <text evidence="1">Belongs to the disease resistance NB-LRR family.</text>
</comment>
<dbReference type="SUPFAM" id="SSF52540">
    <property type="entry name" value="P-loop containing nucleoside triphosphate hydrolases"/>
    <property type="match status" value="1"/>
</dbReference>
<organism evidence="7 8">
    <name type="scientific">Vitis vinifera</name>
    <name type="common">Grape</name>
    <dbReference type="NCBI Taxonomy" id="29760"/>
    <lineage>
        <taxon>Eukaryota</taxon>
        <taxon>Viridiplantae</taxon>
        <taxon>Streptophyta</taxon>
        <taxon>Embryophyta</taxon>
        <taxon>Tracheophyta</taxon>
        <taxon>Spermatophyta</taxon>
        <taxon>Magnoliopsida</taxon>
        <taxon>eudicotyledons</taxon>
        <taxon>Gunneridae</taxon>
        <taxon>Pentapetalae</taxon>
        <taxon>rosids</taxon>
        <taxon>Vitales</taxon>
        <taxon>Vitaceae</taxon>
        <taxon>Viteae</taxon>
        <taxon>Vitis</taxon>
    </lineage>
</organism>
<reference evidence="8" key="1">
    <citation type="journal article" date="2007" name="Nature">
        <title>The grapevine genome sequence suggests ancestral hexaploidization in major angiosperm phyla.</title>
        <authorList>
            <consortium name="The French-Italian Public Consortium for Grapevine Genome Characterization."/>
            <person name="Jaillon O."/>
            <person name="Aury J.-M."/>
            <person name="Noel B."/>
            <person name="Policriti A."/>
            <person name="Clepet C."/>
            <person name="Casagrande A."/>
            <person name="Choisne N."/>
            <person name="Aubourg S."/>
            <person name="Vitulo N."/>
            <person name="Jubin C."/>
            <person name="Vezzi A."/>
            <person name="Legeai F."/>
            <person name="Hugueney P."/>
            <person name="Dasilva C."/>
            <person name="Horner D."/>
            <person name="Mica E."/>
            <person name="Jublot D."/>
            <person name="Poulain J."/>
            <person name="Bruyere C."/>
            <person name="Billault A."/>
            <person name="Segurens B."/>
            <person name="Gouyvenoux M."/>
            <person name="Ugarte E."/>
            <person name="Cattonaro F."/>
            <person name="Anthouard V."/>
            <person name="Vico V."/>
            <person name="Del Fabbro C."/>
            <person name="Alaux M."/>
            <person name="Di Gaspero G."/>
            <person name="Dumas V."/>
            <person name="Felice N."/>
            <person name="Paillard S."/>
            <person name="Juman I."/>
            <person name="Moroldo M."/>
            <person name="Scalabrin S."/>
            <person name="Canaguier A."/>
            <person name="Le Clainche I."/>
            <person name="Malacrida G."/>
            <person name="Durand E."/>
            <person name="Pesole G."/>
            <person name="Laucou V."/>
            <person name="Chatelet P."/>
            <person name="Merdinoglu D."/>
            <person name="Delledonne M."/>
            <person name="Pezzotti M."/>
            <person name="Lecharny A."/>
            <person name="Scarpelli C."/>
            <person name="Artiguenave F."/>
            <person name="Pe M.E."/>
            <person name="Valle G."/>
            <person name="Morgante M."/>
            <person name="Caboche M."/>
            <person name="Adam-Blondon A.-F."/>
            <person name="Weissenbach J."/>
            <person name="Quetier F."/>
            <person name="Wincker P."/>
        </authorList>
    </citation>
    <scope>NUCLEOTIDE SEQUENCE [LARGE SCALE GENOMIC DNA]</scope>
    <source>
        <strain evidence="8">cv. Pinot noir / PN40024</strain>
    </source>
</reference>
<dbReference type="Pfam" id="PF00931">
    <property type="entry name" value="NB-ARC"/>
    <property type="match status" value="1"/>
</dbReference>
<dbReference type="OrthoDB" id="1747797at2759"/>
<evidence type="ECO:0000259" key="6">
    <source>
        <dbReference type="Pfam" id="PF23247"/>
    </source>
</evidence>
<dbReference type="ExpressionAtlas" id="F6H5Y0">
    <property type="expression patterns" value="baseline and differential"/>
</dbReference>
<keyword evidence="8" id="KW-1185">Reference proteome</keyword>
<evidence type="ECO:0000259" key="5">
    <source>
        <dbReference type="Pfam" id="PF00931"/>
    </source>
</evidence>
<dbReference type="PRINTS" id="PR00364">
    <property type="entry name" value="DISEASERSIST"/>
</dbReference>
<feature type="domain" description="Disease resistance protein At4g27190-like leucine-rich repeats" evidence="6">
    <location>
        <begin position="610"/>
        <end position="728"/>
    </location>
</feature>
<dbReference type="InterPro" id="IPR050905">
    <property type="entry name" value="Plant_NBS-LRR"/>
</dbReference>
<sequence length="800" mass="90733">MDALRDDNINLIRVWGTAGVGKTTLLKQVAQQAKQQHLFPKQAYMDVSWTRDSDKLQEGVAELQQKIAKKVLGFSLWLQDESGMADELKQRLMMQGKILIILDDIWTEVDLVKVGIPFEGDETQCKIVLASRDGDVLCKDMGAQICFQVEPLPPEEAWSFFKKTSGDSVEEDLELRPIAIQVVEECEGLPIAIVTIAKALEDETVAVWKNALEQLRSCSPTNIRAVGKKVYSCLEWSYTHLKGDDVKSLFLLCGMLGYGDISLDLLFQYCMGLDLFDHMEPLEQATNKLVRLVEILKASGLLLDSHKDRHNFDEKRASSLLFMDANDKFVRMHGVVREVARAIASKDPHPFVVREDVGLGEWSETDESKRCTFISLNCRAVHELPQGLVCPELQFFLLHNNNPSLNIPNSFFEAMKKLKVLDLPKMCFTTLPSSFDSLANLQTLRLNGCKLVDIAVIGKLTKLQVLSLVGSRIQQLPNEMVQLTNLRLLDLNDCMFLKVIPRNILSSLSRLECLYMTSSFTQWAVEGESNACLSELNHLSYLTALDIHIPDANLLPKDTLVENLTRYAIFVGNFRRYERCCRTKRVLKLRKVNRSLHLGDGISKLMERSEELEFMELSGTKYVLHSSDRESFLELKHLEVSDSPEIHYIIDSKDQWFLQHGVFPSLESLVLNSLRNMEEIWCGPIPIGSFGNLKTLHVTFCGEMKFLFFLSTARGLSHLEEMTIADCNLMQQIIVYETESEIKEDGHAGTNLQLFPKLRSLKLSSLPQLINFSSELETTSSTTMRTNARLENSFFSHKVC</sequence>
<dbReference type="Gene3D" id="3.40.50.300">
    <property type="entry name" value="P-loop containing nucleotide triphosphate hydrolases"/>
    <property type="match status" value="1"/>
</dbReference>
<dbReference type="Gene3D" id="1.10.8.430">
    <property type="entry name" value="Helical domain of apoptotic protease-activating factors"/>
    <property type="match status" value="1"/>
</dbReference>
<dbReference type="PaxDb" id="29760-VIT_14s0036g01360.t01"/>
<dbReference type="InterPro" id="IPR027417">
    <property type="entry name" value="P-loop_NTPase"/>
</dbReference>
<gene>
    <name evidence="7" type="ordered locus">VIT_14s0036g01360</name>
</gene>
<name>F6H5Y0_VITVI</name>
<dbReference type="InterPro" id="IPR032675">
    <property type="entry name" value="LRR_dom_sf"/>
</dbReference>
<dbReference type="InParanoid" id="F6H5Y0"/>
<dbReference type="InterPro" id="IPR042197">
    <property type="entry name" value="Apaf_helical"/>
</dbReference>
<dbReference type="HOGENOM" id="CLU_000427_3_1_1"/>
<evidence type="ECO:0000313" key="8">
    <source>
        <dbReference type="Proteomes" id="UP000009183"/>
    </source>
</evidence>
<dbReference type="Pfam" id="PF23247">
    <property type="entry name" value="LRR_RPS2"/>
    <property type="match status" value="1"/>
</dbReference>
<dbReference type="AlphaFoldDB" id="F6H5Y0"/>
<proteinExistence type="inferred from homology"/>
<evidence type="ECO:0000256" key="1">
    <source>
        <dbReference type="ARBA" id="ARBA00008894"/>
    </source>
</evidence>
<dbReference type="InterPro" id="IPR001611">
    <property type="entry name" value="Leu-rich_rpt"/>
</dbReference>
<dbReference type="Pfam" id="PF13855">
    <property type="entry name" value="LRR_8"/>
    <property type="match status" value="1"/>
</dbReference>
<keyword evidence="3" id="KW-0611">Plant defense</keyword>
<evidence type="ECO:0000256" key="4">
    <source>
        <dbReference type="ARBA" id="ARBA00022840"/>
    </source>
</evidence>
<dbReference type="SUPFAM" id="SSF52058">
    <property type="entry name" value="L domain-like"/>
    <property type="match status" value="1"/>
</dbReference>
<dbReference type="GO" id="GO:0006952">
    <property type="term" value="P:defense response"/>
    <property type="evidence" value="ECO:0007669"/>
    <property type="project" value="UniProtKB-KW"/>
</dbReference>
<accession>F6H5Y0</accession>